<feature type="transmembrane region" description="Helical" evidence="1">
    <location>
        <begin position="37"/>
        <end position="53"/>
    </location>
</feature>
<organism evidence="2 3">
    <name type="scientific">Nostoc piscinale CENA21</name>
    <dbReference type="NCBI Taxonomy" id="224013"/>
    <lineage>
        <taxon>Bacteria</taxon>
        <taxon>Bacillati</taxon>
        <taxon>Cyanobacteriota</taxon>
        <taxon>Cyanophyceae</taxon>
        <taxon>Nostocales</taxon>
        <taxon>Nostocaceae</taxon>
        <taxon>Nostoc</taxon>
    </lineage>
</organism>
<evidence type="ECO:0000256" key="1">
    <source>
        <dbReference type="SAM" id="Phobius"/>
    </source>
</evidence>
<dbReference type="EMBL" id="CP012036">
    <property type="protein sequence ID" value="ALF55322.1"/>
    <property type="molecule type" value="Genomic_DNA"/>
</dbReference>
<dbReference type="Proteomes" id="UP000062645">
    <property type="component" value="Chromosome"/>
</dbReference>
<keyword evidence="1" id="KW-1133">Transmembrane helix</keyword>
<reference evidence="3" key="1">
    <citation type="submission" date="2015-07" db="EMBL/GenBank/DDBJ databases">
        <title>Genome Of Nitrogen-Fixing Cyanobacterium Nostoc piscinale CENA21 From Solimoes/Amazon River Floodplain Sediments And Comparative Genomics To Uncover Biosynthetic Natural Products Potential.</title>
        <authorList>
            <person name="Leao T.F."/>
            <person name="Leao P.N."/>
            <person name="Guimaraes P.I."/>
            <person name="de Melo A.G.C."/>
            <person name="Ramos R.T.J."/>
            <person name="Silva A."/>
            <person name="Fiore M.F."/>
            <person name="Schneider M.P.C."/>
        </authorList>
    </citation>
    <scope>NUCLEOTIDE SEQUENCE [LARGE SCALE GENOMIC DNA]</scope>
    <source>
        <strain evidence="3">CENA21</strain>
    </source>
</reference>
<name>A0A0M4SPH2_9NOSO</name>
<proteinExistence type="predicted"/>
<sequence length="81" mass="9011">MNINQILGWIESIVVWSLIVMLCLVGLGRLPINPTSLFDFTASFYYFSVAVVICPKTPLSFNKKLVLGFIAFSYGVCFGLI</sequence>
<reference evidence="2 3" key="2">
    <citation type="journal article" date="2016" name="Genome Announc.">
        <title>Draft Genome Sequence of the N2-Fixing Cyanobacterium Nostoc piscinale CENA21, Isolated from the Brazilian Amazon Floodplain.</title>
        <authorList>
            <person name="Leao T."/>
            <person name="Guimaraes P.I."/>
            <person name="de Melo A.G."/>
            <person name="Ramos R.T."/>
            <person name="Leao P.N."/>
            <person name="Silva A."/>
            <person name="Fiore M.F."/>
            <person name="Schneider M.P."/>
        </authorList>
    </citation>
    <scope>NUCLEOTIDE SEQUENCE [LARGE SCALE GENOMIC DNA]</scope>
    <source>
        <strain evidence="2 3">CENA21</strain>
    </source>
</reference>
<accession>A0A0M4SPH2</accession>
<protein>
    <submittedName>
        <fullName evidence="2">Uncharacterized protein</fullName>
    </submittedName>
</protein>
<keyword evidence="1" id="KW-0472">Membrane</keyword>
<gene>
    <name evidence="2" type="ORF">ACX27_24865</name>
</gene>
<keyword evidence="1" id="KW-0812">Transmembrane</keyword>
<dbReference type="PATRIC" id="fig|224013.5.peg.5970"/>
<dbReference type="KEGG" id="npz:ACX27_24865"/>
<keyword evidence="3" id="KW-1185">Reference proteome</keyword>
<feature type="transmembrane region" description="Helical" evidence="1">
    <location>
        <begin position="6"/>
        <end position="25"/>
    </location>
</feature>
<dbReference type="OrthoDB" id="487807at2"/>
<evidence type="ECO:0000313" key="2">
    <source>
        <dbReference type="EMBL" id="ALF55322.1"/>
    </source>
</evidence>
<dbReference type="AlphaFoldDB" id="A0A0M4SPH2"/>
<evidence type="ECO:0000313" key="3">
    <source>
        <dbReference type="Proteomes" id="UP000062645"/>
    </source>
</evidence>
<dbReference type="STRING" id="224013.ACX27_24865"/>
<dbReference type="RefSeq" id="WP_062296374.1">
    <property type="nucleotide sequence ID" value="NZ_CP012036.1"/>
</dbReference>